<dbReference type="AlphaFoldDB" id="A0A7W9N0Y2"/>
<gene>
    <name evidence="1" type="ORF">HDA33_001817</name>
</gene>
<accession>A0A7W9N0Y2</accession>
<evidence type="ECO:0000313" key="1">
    <source>
        <dbReference type="EMBL" id="MBB5849253.1"/>
    </source>
</evidence>
<dbReference type="RefSeq" id="WP_184172720.1">
    <property type="nucleotide sequence ID" value="NZ_BAABAG010000009.1"/>
</dbReference>
<dbReference type="Proteomes" id="UP000567246">
    <property type="component" value="Unassembled WGS sequence"/>
</dbReference>
<organism evidence="1 2">
    <name type="scientific">Micrococcus endophyticus</name>
    <dbReference type="NCBI Taxonomy" id="455343"/>
    <lineage>
        <taxon>Bacteria</taxon>
        <taxon>Bacillati</taxon>
        <taxon>Actinomycetota</taxon>
        <taxon>Actinomycetes</taxon>
        <taxon>Micrococcales</taxon>
        <taxon>Micrococcaceae</taxon>
        <taxon>Micrococcus</taxon>
    </lineage>
</organism>
<reference evidence="1 2" key="1">
    <citation type="submission" date="2020-08" db="EMBL/GenBank/DDBJ databases">
        <title>Sequencing the genomes of 1000 actinobacteria strains.</title>
        <authorList>
            <person name="Klenk H.-P."/>
        </authorList>
    </citation>
    <scope>NUCLEOTIDE SEQUENCE [LARGE SCALE GENOMIC DNA]</scope>
    <source>
        <strain evidence="1 2">DSM 17945</strain>
    </source>
</reference>
<sequence length="47" mass="4992">MSDSLDLNIAAMLAEADAREAALLASAPPPKLSAEDRRVLAQLCREP</sequence>
<protein>
    <submittedName>
        <fullName evidence="1">Uncharacterized protein</fullName>
    </submittedName>
</protein>
<proteinExistence type="predicted"/>
<dbReference type="EMBL" id="JACHMW010000001">
    <property type="protein sequence ID" value="MBB5849253.1"/>
    <property type="molecule type" value="Genomic_DNA"/>
</dbReference>
<keyword evidence="2" id="KW-1185">Reference proteome</keyword>
<comment type="caution">
    <text evidence="1">The sequence shown here is derived from an EMBL/GenBank/DDBJ whole genome shotgun (WGS) entry which is preliminary data.</text>
</comment>
<name>A0A7W9N0Y2_9MICC</name>
<evidence type="ECO:0000313" key="2">
    <source>
        <dbReference type="Proteomes" id="UP000567246"/>
    </source>
</evidence>